<dbReference type="EMBL" id="MU839019">
    <property type="protein sequence ID" value="KAK1764628.1"/>
    <property type="molecule type" value="Genomic_DNA"/>
</dbReference>
<evidence type="ECO:0000256" key="3">
    <source>
        <dbReference type="ARBA" id="ARBA00022833"/>
    </source>
</evidence>
<accession>A0AAJ0BWC7</accession>
<dbReference type="Proteomes" id="UP001244011">
    <property type="component" value="Unassembled WGS sequence"/>
</dbReference>
<sequence>MTSQPLPPRHSGESSGNTKDDPIAVHDLQVKDAGSFSQAAPSVHNLCNMCESEGTKACGKCGDAYYCSAECQRSDWPMHKILCKAFSDFKSDKRPSPEHFRAVIFPMTQGEPEFVWLGYNQLRGTTTVEHPDLGKVTKIIGRPALPTSATLYVPITTTAQFSGKGMAHALCIWGLQVHTTGIVPELLNQSQAALGKPGLLRPWFGPHIHVAITQDAQSEGAQNNSKAGDRDITMRDFRHIVDFYQNYKDNPCIANPDRSVSQSIPAIKISSTNDPFNKQMGITDTMRTVKVQAPLQTDRFQTAVTLANLVGLSWWLRDGNPITSEGIERPWKNADARYLDTITVACTVDDRTYAYSGTTPLQGSVLVMHAKGLPLDFHHIWAFNEYLDLVMITRGIPSKPAFKAYWARYKDVKARSGICMDNVPSPYDLEDPELEDILDTDAKIVRKAMANNTAVHF</sequence>
<dbReference type="Pfam" id="PF01753">
    <property type="entry name" value="zf-MYND"/>
    <property type="match status" value="1"/>
</dbReference>
<evidence type="ECO:0000256" key="5">
    <source>
        <dbReference type="SAM" id="MobiDB-lite"/>
    </source>
</evidence>
<dbReference type="GO" id="GO:0000981">
    <property type="term" value="F:DNA-binding transcription factor activity, RNA polymerase II-specific"/>
    <property type="evidence" value="ECO:0007669"/>
    <property type="project" value="TreeGrafter"/>
</dbReference>
<proteinExistence type="predicted"/>
<dbReference type="PROSITE" id="PS50865">
    <property type="entry name" value="ZF_MYND_2"/>
    <property type="match status" value="1"/>
</dbReference>
<keyword evidence="2 4" id="KW-0863">Zinc-finger</keyword>
<dbReference type="PANTHER" id="PTHR10237">
    <property type="entry name" value="DEFORMED EPIDERMAL AUTOREGULATORY FACTOR 1 HOMOLOG SUPPRESSIN"/>
    <property type="match status" value="1"/>
</dbReference>
<dbReference type="GeneID" id="85308771"/>
<evidence type="ECO:0000256" key="4">
    <source>
        <dbReference type="PROSITE-ProRule" id="PRU00134"/>
    </source>
</evidence>
<dbReference type="SUPFAM" id="SSF144232">
    <property type="entry name" value="HIT/MYND zinc finger-like"/>
    <property type="match status" value="1"/>
</dbReference>
<evidence type="ECO:0000256" key="2">
    <source>
        <dbReference type="ARBA" id="ARBA00022771"/>
    </source>
</evidence>
<dbReference type="RefSeq" id="XP_060280841.1">
    <property type="nucleotide sequence ID" value="XM_060425584.1"/>
</dbReference>
<name>A0AAJ0BWC7_9PEZI</name>
<dbReference type="AlphaFoldDB" id="A0AAJ0BWC7"/>
<dbReference type="InterPro" id="IPR002893">
    <property type="entry name" value="Znf_MYND"/>
</dbReference>
<protein>
    <recommendedName>
        <fullName evidence="6">MYND-type domain-containing protein</fullName>
    </recommendedName>
</protein>
<evidence type="ECO:0000256" key="1">
    <source>
        <dbReference type="ARBA" id="ARBA00022723"/>
    </source>
</evidence>
<dbReference type="InterPro" id="IPR024119">
    <property type="entry name" value="TF_DEAF-1"/>
</dbReference>
<dbReference type="GO" id="GO:0008270">
    <property type="term" value="F:zinc ion binding"/>
    <property type="evidence" value="ECO:0007669"/>
    <property type="project" value="UniProtKB-KW"/>
</dbReference>
<evidence type="ECO:0000259" key="6">
    <source>
        <dbReference type="PROSITE" id="PS50865"/>
    </source>
</evidence>
<evidence type="ECO:0000313" key="8">
    <source>
        <dbReference type="Proteomes" id="UP001244011"/>
    </source>
</evidence>
<dbReference type="PANTHER" id="PTHR10237:SF14">
    <property type="entry name" value="MYND-TYPE DOMAIN-CONTAINING PROTEIN"/>
    <property type="match status" value="1"/>
</dbReference>
<comment type="caution">
    <text evidence="7">The sequence shown here is derived from an EMBL/GenBank/DDBJ whole genome shotgun (WGS) entry which is preliminary data.</text>
</comment>
<keyword evidence="1" id="KW-0479">Metal-binding</keyword>
<reference evidence="7" key="1">
    <citation type="submission" date="2023-06" db="EMBL/GenBank/DDBJ databases">
        <title>Genome-scale phylogeny and comparative genomics of the fungal order Sordariales.</title>
        <authorList>
            <consortium name="Lawrence Berkeley National Laboratory"/>
            <person name="Hensen N."/>
            <person name="Bonometti L."/>
            <person name="Westerberg I."/>
            <person name="Brannstrom I.O."/>
            <person name="Guillou S."/>
            <person name="Cros-Aarteil S."/>
            <person name="Calhoun S."/>
            <person name="Haridas S."/>
            <person name="Kuo A."/>
            <person name="Mondo S."/>
            <person name="Pangilinan J."/>
            <person name="Riley R."/>
            <person name="Labutti K."/>
            <person name="Andreopoulos B."/>
            <person name="Lipzen A."/>
            <person name="Chen C."/>
            <person name="Yanf M."/>
            <person name="Daum C."/>
            <person name="Ng V."/>
            <person name="Clum A."/>
            <person name="Steindorff A."/>
            <person name="Ohm R."/>
            <person name="Martin F."/>
            <person name="Silar P."/>
            <person name="Natvig D."/>
            <person name="Lalanne C."/>
            <person name="Gautier V."/>
            <person name="Ament-Velasquez S.L."/>
            <person name="Kruys A."/>
            <person name="Hutchinson M.I."/>
            <person name="Powell A.J."/>
            <person name="Barry K."/>
            <person name="Miller A.N."/>
            <person name="Grigoriev I.V."/>
            <person name="Debuchy R."/>
            <person name="Gladieux P."/>
            <person name="Thoren M.H."/>
            <person name="Johannesson H."/>
        </authorList>
    </citation>
    <scope>NUCLEOTIDE SEQUENCE</scope>
    <source>
        <strain evidence="7">8032-3</strain>
    </source>
</reference>
<dbReference type="GO" id="GO:0005634">
    <property type="term" value="C:nucleus"/>
    <property type="evidence" value="ECO:0007669"/>
    <property type="project" value="TreeGrafter"/>
</dbReference>
<gene>
    <name evidence="7" type="ORF">QBC33DRAFT_497166</name>
</gene>
<organism evidence="7 8">
    <name type="scientific">Phialemonium atrogriseum</name>
    <dbReference type="NCBI Taxonomy" id="1093897"/>
    <lineage>
        <taxon>Eukaryota</taxon>
        <taxon>Fungi</taxon>
        <taxon>Dikarya</taxon>
        <taxon>Ascomycota</taxon>
        <taxon>Pezizomycotina</taxon>
        <taxon>Sordariomycetes</taxon>
        <taxon>Sordariomycetidae</taxon>
        <taxon>Cephalothecales</taxon>
        <taxon>Cephalothecaceae</taxon>
        <taxon>Phialemonium</taxon>
    </lineage>
</organism>
<evidence type="ECO:0000313" key="7">
    <source>
        <dbReference type="EMBL" id="KAK1764628.1"/>
    </source>
</evidence>
<feature type="region of interest" description="Disordered" evidence="5">
    <location>
        <begin position="1"/>
        <end position="22"/>
    </location>
</feature>
<feature type="domain" description="MYND-type" evidence="6">
    <location>
        <begin position="47"/>
        <end position="83"/>
    </location>
</feature>
<keyword evidence="3" id="KW-0862">Zinc</keyword>
<dbReference type="Gene3D" id="6.10.140.2220">
    <property type="match status" value="1"/>
</dbReference>
<keyword evidence="8" id="KW-1185">Reference proteome</keyword>